<dbReference type="SUPFAM" id="SSF55729">
    <property type="entry name" value="Acyl-CoA N-acyltransferases (Nat)"/>
    <property type="match status" value="1"/>
</dbReference>
<dbReference type="STRING" id="990712.SAMN05216257_10180"/>
<evidence type="ECO:0000259" key="3">
    <source>
        <dbReference type="PROSITE" id="PS51186"/>
    </source>
</evidence>
<dbReference type="InterPro" id="IPR016181">
    <property type="entry name" value="Acyl_CoA_acyltransferase"/>
</dbReference>
<evidence type="ECO:0000256" key="2">
    <source>
        <dbReference type="ARBA" id="ARBA00023315"/>
    </source>
</evidence>
<organism evidence="4 5">
    <name type="scientific">Meinhardsimonia xiamenensis</name>
    <dbReference type="NCBI Taxonomy" id="990712"/>
    <lineage>
        <taxon>Bacteria</taxon>
        <taxon>Pseudomonadati</taxon>
        <taxon>Pseudomonadota</taxon>
        <taxon>Alphaproteobacteria</taxon>
        <taxon>Rhodobacterales</taxon>
        <taxon>Paracoccaceae</taxon>
        <taxon>Meinhardsimonia</taxon>
    </lineage>
</organism>
<dbReference type="Proteomes" id="UP000199328">
    <property type="component" value="Unassembled WGS sequence"/>
</dbReference>
<evidence type="ECO:0000313" key="5">
    <source>
        <dbReference type="Proteomes" id="UP000199328"/>
    </source>
</evidence>
<dbReference type="EMBL" id="FNFV01000001">
    <property type="protein sequence ID" value="SDJ94569.1"/>
    <property type="molecule type" value="Genomic_DNA"/>
</dbReference>
<dbReference type="RefSeq" id="WP_245656782.1">
    <property type="nucleotide sequence ID" value="NZ_FNFV01000001.1"/>
</dbReference>
<keyword evidence="5" id="KW-1185">Reference proteome</keyword>
<dbReference type="CDD" id="cd04301">
    <property type="entry name" value="NAT_SF"/>
    <property type="match status" value="1"/>
</dbReference>
<dbReference type="AlphaFoldDB" id="A0A1G8XVF1"/>
<dbReference type="PROSITE" id="PS51186">
    <property type="entry name" value="GNAT"/>
    <property type="match status" value="1"/>
</dbReference>
<keyword evidence="1 4" id="KW-0808">Transferase</keyword>
<evidence type="ECO:0000256" key="1">
    <source>
        <dbReference type="ARBA" id="ARBA00022679"/>
    </source>
</evidence>
<keyword evidence="2" id="KW-0012">Acyltransferase</keyword>
<dbReference type="Pfam" id="PF00583">
    <property type="entry name" value="Acetyltransf_1"/>
    <property type="match status" value="1"/>
</dbReference>
<accession>A0A1G8XVF1</accession>
<dbReference type="InterPro" id="IPR000182">
    <property type="entry name" value="GNAT_dom"/>
</dbReference>
<gene>
    <name evidence="4" type="ORF">SAMN05216257_10180</name>
</gene>
<evidence type="ECO:0000313" key="4">
    <source>
        <dbReference type="EMBL" id="SDJ94569.1"/>
    </source>
</evidence>
<feature type="domain" description="N-acetyltransferase" evidence="3">
    <location>
        <begin position="110"/>
        <end position="246"/>
    </location>
</feature>
<reference evidence="5" key="1">
    <citation type="submission" date="2016-10" db="EMBL/GenBank/DDBJ databases">
        <authorList>
            <person name="Varghese N."/>
            <person name="Submissions S."/>
        </authorList>
    </citation>
    <scope>NUCLEOTIDE SEQUENCE [LARGE SCALE GENOMIC DNA]</scope>
    <source>
        <strain evidence="5">CGMCC 1.10789</strain>
    </source>
</reference>
<dbReference type="GO" id="GO:0016747">
    <property type="term" value="F:acyltransferase activity, transferring groups other than amino-acyl groups"/>
    <property type="evidence" value="ECO:0007669"/>
    <property type="project" value="InterPro"/>
</dbReference>
<dbReference type="PANTHER" id="PTHR43420:SF12">
    <property type="entry name" value="N-ACETYLTRANSFERASE DOMAIN-CONTAINING PROTEIN"/>
    <property type="match status" value="1"/>
</dbReference>
<sequence length="246" mass="25955">MSEAALPDTRRLLAAIDATWPAARRLRVGPWLIREGAGGGQRVSAASPAAPVSGADIPDAEAAMRALGQTPLFILTTADSALDAALGGRGYEVVDPVNLYAAPVEELARQPLPPVRAFAIWPPLAIMRDLWAAGGVGAARIAVMERVRGPATGILARSNDRPAGVGFAAIDGEIAMIHALYVPSEHRRGGSATNMMRLAARWAQDRGAKYLALAVTRSNLAANALYTSLGMQVVGEYHYRKAKRDG</sequence>
<dbReference type="PANTHER" id="PTHR43420">
    <property type="entry name" value="ACETYLTRANSFERASE"/>
    <property type="match status" value="1"/>
</dbReference>
<proteinExistence type="predicted"/>
<name>A0A1G8XVF1_9RHOB</name>
<protein>
    <submittedName>
        <fullName evidence="4">Acetyltransferase (GNAT) family protein</fullName>
    </submittedName>
</protein>
<dbReference type="Gene3D" id="3.40.630.30">
    <property type="match status" value="1"/>
</dbReference>
<dbReference type="InterPro" id="IPR050680">
    <property type="entry name" value="YpeA/RimI_acetyltransf"/>
</dbReference>